<comment type="cofactor">
    <cofactor evidence="6">
        <name>Mg(2+)</name>
        <dbReference type="ChEBI" id="CHEBI:18420"/>
    </cofactor>
</comment>
<evidence type="ECO:0000256" key="1">
    <source>
        <dbReference type="ARBA" id="ARBA00022553"/>
    </source>
</evidence>
<dbReference type="Pfam" id="PF17941">
    <property type="entry name" value="PP_kinase_C_1"/>
    <property type="match status" value="1"/>
</dbReference>
<dbReference type="CDD" id="cd09168">
    <property type="entry name" value="PLDc_PaPPK1_C2_like"/>
    <property type="match status" value="1"/>
</dbReference>
<dbReference type="SUPFAM" id="SSF140356">
    <property type="entry name" value="PPK N-terminal domain-like"/>
    <property type="match status" value="1"/>
</dbReference>
<comment type="similarity">
    <text evidence="6 7">Belongs to the polyphosphate kinase 1 (PPK1) family.</text>
</comment>
<feature type="binding site" evidence="6">
    <location>
        <position position="482"/>
    </location>
    <ligand>
        <name>ATP</name>
        <dbReference type="ChEBI" id="CHEBI:30616"/>
    </ligand>
</feature>
<feature type="binding site" evidence="6">
    <location>
        <position position="578"/>
    </location>
    <ligand>
        <name>ATP</name>
        <dbReference type="ChEBI" id="CHEBI:30616"/>
    </ligand>
</feature>
<dbReference type="InterPro" id="IPR025200">
    <property type="entry name" value="PPK_C_dom2"/>
</dbReference>
<sequence>MSQITSSTSSLPDTIQPDLYINRELSWIEFNRRVFEEAKNPRHPLLERVKFVSIFETNLDEFIMIRLAGLKDQIASRAAPRSPDGRTAAQQLEAVRRQLAPLVQEVRQYWRHDLLPLLADQHIHILDYEQLDALQRNELRDYFEREVFPVLTPLAVDSVHPFPHISNLSLNLAVVLTDVLHNKELFARVKIPPSLPRLVPVARSMENDNEQTQQVFVWIEQLIAAHLSTLFPGFDIWESYPFRVVRDADLELQEDDASDLLETIEQEVRDRRFGVVVDLAVNPSMPQRIRHLLIDNLEITHDDLTVIDGQLGMGDVIELQNLDCPELKDPPFTPRVPRFVRRGYDLFTTIKNHDVLLHHPFDSFSTIVDFINAAADDPDVLTIKQTLYRVGPNSPVVQALLRAAENGKQVAVLVELKARFDEENNIVWARKLELAGVHVVYGLKGLKTHSKLALVVRKEGKSLRRYVHLGTGNYNAATARIYEDLGLLTSNQEICDDVTLLFNSLTGYSRQAHYRQLLVAPIGLRRGLNEHIEREIRLHEEHGNGRLIFKFNSLTDPEIISLLYKASRAGVEIDLVIRGICCLRPGIPGISENIRVRSLVGRFLEHSRVYYFGNNGNPEILLGSADLMQRNLNNRVEVLFPIEHRYIRDALYENMLCPVLTDNVNAHELNADGCYHRVQNDDPDVPVMDSQSWFIAHPLFEVTDEEEGPDTTISAIPSSA</sequence>
<dbReference type="Gene3D" id="3.30.870.10">
    <property type="entry name" value="Endonuclease Chain A"/>
    <property type="match status" value="2"/>
</dbReference>
<comment type="function">
    <text evidence="6 7">Catalyzes the reversible transfer of the terminal phosphate of ATP to form a long-chain polyphosphate (polyP).</text>
</comment>
<evidence type="ECO:0000313" key="12">
    <source>
        <dbReference type="EMBL" id="GHO53538.1"/>
    </source>
</evidence>
<evidence type="ECO:0000259" key="8">
    <source>
        <dbReference type="Pfam" id="PF02503"/>
    </source>
</evidence>
<dbReference type="HAMAP" id="MF_00347">
    <property type="entry name" value="Polyphosphate_kinase"/>
    <property type="match status" value="1"/>
</dbReference>
<feature type="active site" description="Phosphohistidine intermediate" evidence="6">
    <location>
        <position position="449"/>
    </location>
</feature>
<dbReference type="InterPro" id="IPR024953">
    <property type="entry name" value="PP_kinase_middle"/>
</dbReference>
<evidence type="ECO:0000256" key="2">
    <source>
        <dbReference type="ARBA" id="ARBA00022679"/>
    </source>
</evidence>
<comment type="catalytic activity">
    <reaction evidence="6 7">
        <text>[phosphate](n) + ATP = [phosphate](n+1) + ADP</text>
        <dbReference type="Rhea" id="RHEA:19573"/>
        <dbReference type="Rhea" id="RHEA-COMP:9859"/>
        <dbReference type="Rhea" id="RHEA-COMP:14280"/>
        <dbReference type="ChEBI" id="CHEBI:16838"/>
        <dbReference type="ChEBI" id="CHEBI:30616"/>
        <dbReference type="ChEBI" id="CHEBI:456216"/>
        <dbReference type="EC" id="2.7.4.1"/>
    </reaction>
</comment>
<dbReference type="EMBL" id="BNJG01000001">
    <property type="protein sequence ID" value="GHO53538.1"/>
    <property type="molecule type" value="Genomic_DNA"/>
</dbReference>
<proteinExistence type="inferred from homology"/>
<evidence type="ECO:0000259" key="10">
    <source>
        <dbReference type="Pfam" id="PF13090"/>
    </source>
</evidence>
<feature type="binding site" evidence="6">
    <location>
        <position position="58"/>
    </location>
    <ligand>
        <name>ATP</name>
        <dbReference type="ChEBI" id="CHEBI:30616"/>
    </ligand>
</feature>
<dbReference type="RefSeq" id="WP_201370356.1">
    <property type="nucleotide sequence ID" value="NZ_BNJG01000001.1"/>
</dbReference>
<dbReference type="NCBIfam" id="NF003917">
    <property type="entry name" value="PRK05443.1-1"/>
    <property type="match status" value="1"/>
</dbReference>
<dbReference type="PIRSF" id="PIRSF015589">
    <property type="entry name" value="PP_kinase"/>
    <property type="match status" value="1"/>
</dbReference>
<dbReference type="Gene3D" id="1.20.58.310">
    <property type="entry name" value="Polyphosphate kinase N-terminal domain"/>
    <property type="match status" value="1"/>
</dbReference>
<keyword evidence="5 6" id="KW-0067">ATP-binding</keyword>
<dbReference type="PANTHER" id="PTHR30218">
    <property type="entry name" value="POLYPHOSPHATE KINASE"/>
    <property type="match status" value="1"/>
</dbReference>
<keyword evidence="1 6" id="KW-0597">Phosphoprotein</keyword>
<evidence type="ECO:0000256" key="6">
    <source>
        <dbReference type="HAMAP-Rule" id="MF_00347"/>
    </source>
</evidence>
<accession>A0ABQ3ULJ4</accession>
<feature type="domain" description="Polyphosphate kinase C-terminal" evidence="10">
    <location>
        <begin position="517"/>
        <end position="682"/>
    </location>
</feature>
<dbReference type="InterPro" id="IPR036830">
    <property type="entry name" value="PP_kinase_middle_dom_sf"/>
</dbReference>
<dbReference type="Pfam" id="PF13089">
    <property type="entry name" value="PP_kinase_N"/>
    <property type="match status" value="1"/>
</dbReference>
<dbReference type="InterPro" id="IPR041108">
    <property type="entry name" value="PP_kinase_C_1"/>
</dbReference>
<dbReference type="PANTHER" id="PTHR30218:SF0">
    <property type="entry name" value="POLYPHOSPHATE KINASE"/>
    <property type="match status" value="1"/>
</dbReference>
<dbReference type="NCBIfam" id="NF003918">
    <property type="entry name" value="PRK05443.1-2"/>
    <property type="match status" value="1"/>
</dbReference>
<comment type="PTM">
    <text evidence="6 7">An intermediate of this reaction is the autophosphorylated ppk in which a phosphate is covalently linked to a histidine residue through a N-P bond.</text>
</comment>
<evidence type="ECO:0000256" key="7">
    <source>
        <dbReference type="RuleBase" id="RU003800"/>
    </source>
</evidence>
<dbReference type="Pfam" id="PF02503">
    <property type="entry name" value="PP_kinase"/>
    <property type="match status" value="1"/>
</dbReference>
<evidence type="ECO:0000259" key="11">
    <source>
        <dbReference type="Pfam" id="PF17941"/>
    </source>
</evidence>
<name>A0ABQ3ULJ4_9CHLR</name>
<dbReference type="NCBIfam" id="TIGR03705">
    <property type="entry name" value="poly_P_kin"/>
    <property type="match status" value="1"/>
</dbReference>
<dbReference type="EC" id="2.7.4.1" evidence="6 7"/>
<feature type="domain" description="Polyphosphate kinase N-terminal" evidence="9">
    <location>
        <begin position="20"/>
        <end position="126"/>
    </location>
</feature>
<feature type="binding site" evidence="6">
    <location>
        <position position="419"/>
    </location>
    <ligand>
        <name>Mg(2+)</name>
        <dbReference type="ChEBI" id="CHEBI:18420"/>
    </ligand>
</feature>
<keyword evidence="2 6" id="KW-0808">Transferase</keyword>
<evidence type="ECO:0000259" key="9">
    <source>
        <dbReference type="Pfam" id="PF13089"/>
    </source>
</evidence>
<dbReference type="SUPFAM" id="SSF56024">
    <property type="entry name" value="Phospholipase D/nuclease"/>
    <property type="match status" value="2"/>
</dbReference>
<keyword evidence="6" id="KW-0479">Metal-binding</keyword>
<dbReference type="NCBIfam" id="NF003921">
    <property type="entry name" value="PRK05443.2-2"/>
    <property type="match status" value="1"/>
</dbReference>
<evidence type="ECO:0000256" key="4">
    <source>
        <dbReference type="ARBA" id="ARBA00022777"/>
    </source>
</evidence>
<dbReference type="InterPro" id="IPR025198">
    <property type="entry name" value="PPK_N_dom"/>
</dbReference>
<gene>
    <name evidence="6 12" type="primary">ppk</name>
    <name evidence="12" type="ORF">KSB_20130</name>
</gene>
<keyword evidence="6" id="KW-0460">Magnesium</keyword>
<keyword evidence="3 6" id="KW-0547">Nucleotide-binding</keyword>
<dbReference type="Proteomes" id="UP000654345">
    <property type="component" value="Unassembled WGS sequence"/>
</dbReference>
<evidence type="ECO:0000256" key="3">
    <source>
        <dbReference type="ARBA" id="ARBA00022741"/>
    </source>
</evidence>
<feature type="binding site" evidence="6">
    <location>
        <position position="606"/>
    </location>
    <ligand>
        <name>ATP</name>
        <dbReference type="ChEBI" id="CHEBI:30616"/>
    </ligand>
</feature>
<dbReference type="InterPro" id="IPR036832">
    <property type="entry name" value="PPK_N_dom_sf"/>
</dbReference>
<organism evidence="12 13">
    <name type="scientific">Ktedonobacter robiniae</name>
    <dbReference type="NCBI Taxonomy" id="2778365"/>
    <lineage>
        <taxon>Bacteria</taxon>
        <taxon>Bacillati</taxon>
        <taxon>Chloroflexota</taxon>
        <taxon>Ktedonobacteria</taxon>
        <taxon>Ktedonobacterales</taxon>
        <taxon>Ktedonobacteraceae</taxon>
        <taxon>Ktedonobacter</taxon>
    </lineage>
</organism>
<feature type="domain" description="Polyphosphate kinase middle" evidence="8">
    <location>
        <begin position="135"/>
        <end position="319"/>
    </location>
</feature>
<comment type="caution">
    <text evidence="12">The sequence shown here is derived from an EMBL/GenBank/DDBJ whole genome shotgun (WGS) entry which is preliminary data.</text>
</comment>
<reference evidence="12 13" key="1">
    <citation type="journal article" date="2021" name="Int. J. Syst. Evol. Microbiol.">
        <title>Reticulibacter mediterranei gen. nov., sp. nov., within the new family Reticulibacteraceae fam. nov., and Ktedonospora formicarum gen. nov., sp. nov., Ktedonobacter robiniae sp. nov., Dictyobacter formicarum sp. nov. and Dictyobacter arantiisoli sp. nov., belonging to the class Ktedonobacteria.</title>
        <authorList>
            <person name="Yabe S."/>
            <person name="Zheng Y."/>
            <person name="Wang C.M."/>
            <person name="Sakai Y."/>
            <person name="Abe K."/>
            <person name="Yokota A."/>
            <person name="Donadio S."/>
            <person name="Cavaletti L."/>
            <person name="Monciardini P."/>
        </authorList>
    </citation>
    <scope>NUCLEOTIDE SEQUENCE [LARGE SCALE GENOMIC DNA]</scope>
    <source>
        <strain evidence="12 13">SOSP1-30</strain>
    </source>
</reference>
<dbReference type="Pfam" id="PF13090">
    <property type="entry name" value="PP_kinase_C"/>
    <property type="match status" value="1"/>
</dbReference>
<dbReference type="SUPFAM" id="SSF143724">
    <property type="entry name" value="PHP14-like"/>
    <property type="match status" value="1"/>
</dbReference>
<feature type="domain" description="Polyphosphate kinase C-terminal" evidence="11">
    <location>
        <begin position="346"/>
        <end position="510"/>
    </location>
</feature>
<keyword evidence="13" id="KW-1185">Reference proteome</keyword>
<evidence type="ECO:0000313" key="13">
    <source>
        <dbReference type="Proteomes" id="UP000654345"/>
    </source>
</evidence>
<feature type="binding site" evidence="6">
    <location>
        <position position="389"/>
    </location>
    <ligand>
        <name>Mg(2+)</name>
        <dbReference type="ChEBI" id="CHEBI:18420"/>
    </ligand>
</feature>
<keyword evidence="4 6" id="KW-0418">Kinase</keyword>
<dbReference type="InterPro" id="IPR003414">
    <property type="entry name" value="PP_kinase"/>
</dbReference>
<dbReference type="GO" id="GO:0016301">
    <property type="term" value="F:kinase activity"/>
    <property type="evidence" value="ECO:0007669"/>
    <property type="project" value="UniProtKB-KW"/>
</dbReference>
<dbReference type="CDD" id="cd09165">
    <property type="entry name" value="PLDc_PaPPK1_C1_like"/>
    <property type="match status" value="1"/>
</dbReference>
<protein>
    <recommendedName>
        <fullName evidence="6 7">Polyphosphate kinase</fullName>
        <ecNumber evidence="6 7">2.7.4.1</ecNumber>
    </recommendedName>
    <alternativeName>
        <fullName evidence="6">ATP-polyphosphate phosphotransferase</fullName>
    </alternativeName>
    <alternativeName>
        <fullName evidence="6">Polyphosphoric acid kinase</fullName>
    </alternativeName>
</protein>
<dbReference type="Gene3D" id="3.30.1840.10">
    <property type="entry name" value="Polyphosphate kinase middle domain"/>
    <property type="match status" value="1"/>
</dbReference>
<evidence type="ECO:0000256" key="5">
    <source>
        <dbReference type="ARBA" id="ARBA00022840"/>
    </source>
</evidence>